<proteinExistence type="predicted"/>
<dbReference type="EMBL" id="JACJST010000007">
    <property type="protein sequence ID" value="MBD2568199.1"/>
    <property type="molecule type" value="Genomic_DNA"/>
</dbReference>
<dbReference type="RefSeq" id="WP_190713922.1">
    <property type="nucleotide sequence ID" value="NZ_JACJST010000007.1"/>
</dbReference>
<gene>
    <name evidence="2" type="ORF">H6G59_09850</name>
</gene>
<feature type="domain" description="VWFA" evidence="1">
    <location>
        <begin position="42"/>
        <end position="226"/>
    </location>
</feature>
<evidence type="ECO:0000313" key="2">
    <source>
        <dbReference type="EMBL" id="MBD2568199.1"/>
    </source>
</evidence>
<comment type="caution">
    <text evidence="2">The sequence shown here is derived from an EMBL/GenBank/DDBJ whole genome shotgun (WGS) entry which is preliminary data.</text>
</comment>
<reference evidence="2 3" key="1">
    <citation type="journal article" date="2020" name="ISME J.">
        <title>Comparative genomics reveals insights into cyanobacterial evolution and habitat adaptation.</title>
        <authorList>
            <person name="Chen M.Y."/>
            <person name="Teng W.K."/>
            <person name="Zhao L."/>
            <person name="Hu C.X."/>
            <person name="Zhou Y.K."/>
            <person name="Han B.P."/>
            <person name="Song L.R."/>
            <person name="Shu W.S."/>
        </authorList>
    </citation>
    <scope>NUCLEOTIDE SEQUENCE [LARGE SCALE GENOMIC DNA]</scope>
    <source>
        <strain evidence="2 3">FACHB-196</strain>
    </source>
</reference>
<accession>A0ABR8FEK5</accession>
<keyword evidence="3" id="KW-1185">Reference proteome</keyword>
<dbReference type="InterPro" id="IPR002035">
    <property type="entry name" value="VWF_A"/>
</dbReference>
<evidence type="ECO:0000313" key="3">
    <source>
        <dbReference type="Proteomes" id="UP000640531"/>
    </source>
</evidence>
<dbReference type="PROSITE" id="PS50234">
    <property type="entry name" value="VWFA"/>
    <property type="match status" value="1"/>
</dbReference>
<organism evidence="2 3">
    <name type="scientific">Anabaena lutea FACHB-196</name>
    <dbReference type="NCBI Taxonomy" id="2692881"/>
    <lineage>
        <taxon>Bacteria</taxon>
        <taxon>Bacillati</taxon>
        <taxon>Cyanobacteriota</taxon>
        <taxon>Cyanophyceae</taxon>
        <taxon>Nostocales</taxon>
        <taxon>Nostocaceae</taxon>
        <taxon>Anabaena</taxon>
    </lineage>
</organism>
<dbReference type="CDD" id="cd00198">
    <property type="entry name" value="vWFA"/>
    <property type="match status" value="1"/>
</dbReference>
<dbReference type="Gene3D" id="3.40.50.410">
    <property type="entry name" value="von Willebrand factor, type A domain"/>
    <property type="match status" value="1"/>
</dbReference>
<name>A0ABR8FEK5_9NOST</name>
<evidence type="ECO:0000259" key="1">
    <source>
        <dbReference type="PROSITE" id="PS50234"/>
    </source>
</evidence>
<protein>
    <submittedName>
        <fullName evidence="2">VWA domain-containing protein</fullName>
    </submittedName>
</protein>
<dbReference type="Proteomes" id="UP000640531">
    <property type="component" value="Unassembled WGS sequence"/>
</dbReference>
<dbReference type="InterPro" id="IPR036465">
    <property type="entry name" value="vWFA_dom_sf"/>
</dbReference>
<sequence length="827" mass="92173">MTSQKTKFAVYNLAGKEKAFYLTEKIKLEIQPDATPKKMVAHSIIIIDRSGSMYYDIEALKETLIKLLTLDEYSNSELVISLISYSSKGDVTCHFQRIAIQDVMQPDSRYIAEIKAIQAGCATCISQSLKLAQKLIRPSELTAITLHSDGYANDSSFNSESKAIEAICNDLQKLDVFVNTIAYSPYSDFKFLAKIANSVSGSCLQAGNIKEVYDALYNTGNVLKEATGIVIEEPLASDYSYQVFFSPSAKKINGTNQTLKIFGLKPEDEAYIYKYKQITKDAYTQLTDIPVVQNDESVYAFAKANLADGNLNTAKYALASTFNATLTARHAKALTNEDIAKFTQDLEIAIFYPHVLAEHEILDHVKVNDKISVLALIDILSQHRSHIIINLKHLQANYQRKGVKRVNGVRGENGELIQPWLEIEYIEPGDYVQMGSFDINRNTATINMLIQQKVKLVKVEDKTAITEVAGVLLNDLTTFNNYTIVSDGEINVKALKVKISSKKAFDDLKAVGVIDGEEFDFQKEYTIELENLPLVSFEGNYSIIDGLFSQLAEIKVLSSILAAHLREASDVFIPAQIEELKKHYLSKSLYLNFPTTNEYTDLKAALSEGTVDSRVSYKIDIGGTEIINLSKLSSANQFLDRRYEVYDKETGEIFPKPTFELAFNENIAIRPKAVSARMKLTKVDDLMKPIFDDFLGIEQNGRVAEILNKIGAGSLGLLLQAKHAGTTVNKQEIINAMTSAQGKLEEYTEKIYQENISPLVFYIGATGLLPDEMSAKAMTADELASQYPNLQFSKSEQEGTFFLIGDTVISVYAQTEYYSKKSLLAVI</sequence>
<dbReference type="SUPFAM" id="SSF53300">
    <property type="entry name" value="vWA-like"/>
    <property type="match status" value="1"/>
</dbReference>